<name>A0A4T0X353_9ASCO</name>
<keyword evidence="3" id="KW-1185">Reference proteome</keyword>
<dbReference type="Proteomes" id="UP000307173">
    <property type="component" value="Unassembled WGS sequence"/>
</dbReference>
<proteinExistence type="predicted"/>
<feature type="region of interest" description="Disordered" evidence="1">
    <location>
        <begin position="139"/>
        <end position="169"/>
    </location>
</feature>
<evidence type="ECO:0000256" key="1">
    <source>
        <dbReference type="SAM" id="MobiDB-lite"/>
    </source>
</evidence>
<evidence type="ECO:0000313" key="2">
    <source>
        <dbReference type="EMBL" id="TID29761.1"/>
    </source>
</evidence>
<dbReference type="STRING" id="52247.A0A4T0X353"/>
<organism evidence="2 3">
    <name type="scientific">Pichia inconspicua</name>
    <dbReference type="NCBI Taxonomy" id="52247"/>
    <lineage>
        <taxon>Eukaryota</taxon>
        <taxon>Fungi</taxon>
        <taxon>Dikarya</taxon>
        <taxon>Ascomycota</taxon>
        <taxon>Saccharomycotina</taxon>
        <taxon>Pichiomycetes</taxon>
        <taxon>Pichiales</taxon>
        <taxon>Pichiaceae</taxon>
        <taxon>Pichia</taxon>
    </lineage>
</organism>
<dbReference type="OrthoDB" id="3995312at2759"/>
<protein>
    <submittedName>
        <fullName evidence="2">Uncharacterized protein</fullName>
    </submittedName>
</protein>
<gene>
    <name evidence="2" type="ORF">CANINC_001679</name>
</gene>
<sequence>MSPKNQSNTLILTDQELLDSENQSILKTTIDALKDFIESLNKLNGIHSCLQILHLKSFGRILLIFSRSEFARFIYSYLKKLKIKVGFSRNDNVINECSLCDQIVPPKSDIKLTVKVDNDNSIHEKLPQRQVCQKLEPPDPPIQMQSPPPSPYEGWINQPEDPPSGTTIGYHPKKLSHLLYTIDPVTNEHRRVFSSFIDSEQTLCNYTSDHDLQHLDLGEPLTEAESKDNIGIFTGSLFQNSSLTQQAQNVPIRKNSNLKIPMLVINHDEAQNIKGQAQKFLEHIDK</sequence>
<comment type="caution">
    <text evidence="2">The sequence shown here is derived from an EMBL/GenBank/DDBJ whole genome shotgun (WGS) entry which is preliminary data.</text>
</comment>
<dbReference type="AlphaFoldDB" id="A0A4T0X353"/>
<feature type="compositionally biased region" description="Pro residues" evidence="1">
    <location>
        <begin position="139"/>
        <end position="151"/>
    </location>
</feature>
<accession>A0A4T0X353</accession>
<evidence type="ECO:0000313" key="3">
    <source>
        <dbReference type="Proteomes" id="UP000307173"/>
    </source>
</evidence>
<dbReference type="EMBL" id="SELW01000262">
    <property type="protein sequence ID" value="TID29761.1"/>
    <property type="molecule type" value="Genomic_DNA"/>
</dbReference>
<reference evidence="2 3" key="1">
    <citation type="journal article" date="2019" name="Front. Genet.">
        <title>Whole-Genome Sequencing of the Opportunistic Yeast Pathogen Candida inconspicua Uncovers Its Hybrid Origin.</title>
        <authorList>
            <person name="Mixao V."/>
            <person name="Hansen A.P."/>
            <person name="Saus E."/>
            <person name="Boekhout T."/>
            <person name="Lass-Florl C."/>
            <person name="Gabaldon T."/>
        </authorList>
    </citation>
    <scope>NUCLEOTIDE SEQUENCE [LARGE SCALE GENOMIC DNA]</scope>
    <source>
        <strain evidence="2 3">CBS 180</strain>
    </source>
</reference>